<protein>
    <submittedName>
        <fullName evidence="2">Hydroxyacylglutathione hydrolase</fullName>
    </submittedName>
</protein>
<name>A0A5R9J9V8_9PROT</name>
<dbReference type="GO" id="GO:0016787">
    <property type="term" value="F:hydrolase activity"/>
    <property type="evidence" value="ECO:0007669"/>
    <property type="project" value="UniProtKB-KW"/>
</dbReference>
<sequence length="551" mass="57758">MECSSAPSVEIVAERPPSWIVCSSPALIGMSPASAIRGAAAWLAPAARPDQHDLMTPPAPGIPAPAIRPGARIAILGGGLSGALFALHLLRDHPALPFVIDIVEPRERLGAGLAYDTDNPMLRINVSAARMALFDEDRTHFDRWLRARGLPEDPDAERPDGTLFPRRCLFGIYVAGLLADAAASSAGPARLRHVRDRAVAVEGAAGDPPGSRGFAIELAGGGTVAADLVVLAMSHPPAALPAPLRDLPEPVASRVLADPWDSRALDSIPYGDRVVVIGTGLTGCDVIAGLRGQGPKHGGHRGPIVGLSRHGLLPRPRTALPVEAYGDFTTGPATDALALLRRVRAAIAGCEAAGRPWEDVVDALRKQAFVLWNALPKSEQRRALRHLRTFWDVHRYQCAPQIDETMRAAQADGQLEIVAASLRGVEAAPDGGVVLTLHPRHAPDVVRRRLQTDWIVNCTGPAHGGVLSSNPLLGAMAAAGMLVADPTGLGIAVDADAHLLRPDGSAWPSLFVVGPLARGTFGELMGLPQISMQPRALAAHVASLAGKALAA</sequence>
<accession>A0A5R9J9V8</accession>
<dbReference type="PANTHER" id="PTHR40254:SF1">
    <property type="entry name" value="BLR0577 PROTEIN"/>
    <property type="match status" value="1"/>
</dbReference>
<dbReference type="SUPFAM" id="SSF51905">
    <property type="entry name" value="FAD/NAD(P)-binding domain"/>
    <property type="match status" value="1"/>
</dbReference>
<dbReference type="Pfam" id="PF13454">
    <property type="entry name" value="NAD_binding_9"/>
    <property type="match status" value="1"/>
</dbReference>
<proteinExistence type="predicted"/>
<reference evidence="2 3" key="1">
    <citation type="submission" date="2019-05" db="EMBL/GenBank/DDBJ databases">
        <authorList>
            <person name="Pankratov T."/>
            <person name="Grouzdev D."/>
        </authorList>
    </citation>
    <scope>NUCLEOTIDE SEQUENCE [LARGE SCALE GENOMIC DNA]</scope>
    <source>
        <strain evidence="2 3">KEBCLARHB70R</strain>
    </source>
</reference>
<keyword evidence="3" id="KW-1185">Reference proteome</keyword>
<dbReference type="OrthoDB" id="101972at2"/>
<feature type="domain" description="FAD-dependent urate hydroxylase HpyO/Asp monooxygenase CreE-like FAD/NAD(P)-binding" evidence="1">
    <location>
        <begin position="74"/>
        <end position="235"/>
    </location>
</feature>
<dbReference type="PANTHER" id="PTHR40254">
    <property type="entry name" value="BLR0577 PROTEIN"/>
    <property type="match status" value="1"/>
</dbReference>
<dbReference type="AlphaFoldDB" id="A0A5R9J9V8"/>
<organism evidence="2 3">
    <name type="scientific">Lichenicoccus roseus</name>
    <dbReference type="NCBI Taxonomy" id="2683649"/>
    <lineage>
        <taxon>Bacteria</taxon>
        <taxon>Pseudomonadati</taxon>
        <taxon>Pseudomonadota</taxon>
        <taxon>Alphaproteobacteria</taxon>
        <taxon>Acetobacterales</taxon>
        <taxon>Acetobacteraceae</taxon>
        <taxon>Lichenicoccus</taxon>
    </lineage>
</organism>
<dbReference type="Gene3D" id="3.50.50.60">
    <property type="entry name" value="FAD/NAD(P)-binding domain"/>
    <property type="match status" value="1"/>
</dbReference>
<dbReference type="Proteomes" id="UP000305654">
    <property type="component" value="Unassembled WGS sequence"/>
</dbReference>
<evidence type="ECO:0000313" key="3">
    <source>
        <dbReference type="Proteomes" id="UP000305654"/>
    </source>
</evidence>
<evidence type="ECO:0000313" key="2">
    <source>
        <dbReference type="EMBL" id="TLU71008.1"/>
    </source>
</evidence>
<dbReference type="EMBL" id="VCDI01000009">
    <property type="protein sequence ID" value="TLU71008.1"/>
    <property type="molecule type" value="Genomic_DNA"/>
</dbReference>
<keyword evidence="2" id="KW-0378">Hydrolase</keyword>
<evidence type="ECO:0000259" key="1">
    <source>
        <dbReference type="Pfam" id="PF13454"/>
    </source>
</evidence>
<dbReference type="InterPro" id="IPR052189">
    <property type="entry name" value="L-asp_N-monooxygenase_NS-form"/>
</dbReference>
<dbReference type="InterPro" id="IPR038732">
    <property type="entry name" value="HpyO/CreE_NAD-binding"/>
</dbReference>
<comment type="caution">
    <text evidence="2">The sequence shown here is derived from an EMBL/GenBank/DDBJ whole genome shotgun (WGS) entry which is preliminary data.</text>
</comment>
<dbReference type="InterPro" id="IPR036188">
    <property type="entry name" value="FAD/NAD-bd_sf"/>
</dbReference>
<gene>
    <name evidence="2" type="ORF">FE263_19345</name>
</gene>